<evidence type="ECO:0000259" key="1">
    <source>
        <dbReference type="Pfam" id="PF08241"/>
    </source>
</evidence>
<keyword evidence="2" id="KW-0808">Transferase</keyword>
<feature type="domain" description="Methyltransferase type 11" evidence="1">
    <location>
        <begin position="47"/>
        <end position="141"/>
    </location>
</feature>
<gene>
    <name evidence="2" type="ORF">SJAV_25240</name>
</gene>
<keyword evidence="2" id="KW-0489">Methyltransferase</keyword>
<dbReference type="AlphaFoldDB" id="A0AAT9GUH0"/>
<dbReference type="KEGG" id="sjv:SJAV_25240"/>
<dbReference type="Gene3D" id="3.40.50.150">
    <property type="entry name" value="Vaccinia Virus protein VP39"/>
    <property type="match status" value="1"/>
</dbReference>
<name>A0AAT9GUH0_9CREN</name>
<organism evidence="2">
    <name type="scientific">Sulfurisphaera javensis</name>
    <dbReference type="NCBI Taxonomy" id="2049879"/>
    <lineage>
        <taxon>Archaea</taxon>
        <taxon>Thermoproteota</taxon>
        <taxon>Thermoprotei</taxon>
        <taxon>Sulfolobales</taxon>
        <taxon>Sulfolobaceae</taxon>
        <taxon>Sulfurisphaera</taxon>
    </lineage>
</organism>
<accession>A0AAT9GUH0</accession>
<protein>
    <submittedName>
        <fullName evidence="2">Class I SAM-dependent methyltransferase</fullName>
    </submittedName>
</protein>
<dbReference type="GO" id="GO:0008757">
    <property type="term" value="F:S-adenosylmethionine-dependent methyltransferase activity"/>
    <property type="evidence" value="ECO:0007669"/>
    <property type="project" value="InterPro"/>
</dbReference>
<reference evidence="2" key="1">
    <citation type="submission" date="2024-03" db="EMBL/GenBank/DDBJ databases">
        <title>Complete genome sequence of Sulfurisphaera javensis strain KD-1.</title>
        <authorList>
            <person name="Sakai H."/>
            <person name="Nur N."/>
            <person name="Suwanto A."/>
            <person name="Kurosawa N."/>
        </authorList>
    </citation>
    <scope>NUCLEOTIDE SEQUENCE</scope>
    <source>
        <strain evidence="2">KD-1</strain>
    </source>
</reference>
<dbReference type="RefSeq" id="WP_369610079.1">
    <property type="nucleotide sequence ID" value="NZ_AP031322.1"/>
</dbReference>
<evidence type="ECO:0000313" key="2">
    <source>
        <dbReference type="EMBL" id="BFH74580.1"/>
    </source>
</evidence>
<dbReference type="InterPro" id="IPR013216">
    <property type="entry name" value="Methyltransf_11"/>
</dbReference>
<dbReference type="SUPFAM" id="SSF53335">
    <property type="entry name" value="S-adenosyl-L-methionine-dependent methyltransferases"/>
    <property type="match status" value="1"/>
</dbReference>
<dbReference type="Pfam" id="PF08241">
    <property type="entry name" value="Methyltransf_11"/>
    <property type="match status" value="1"/>
</dbReference>
<dbReference type="GeneID" id="92355482"/>
<dbReference type="GO" id="GO:0032259">
    <property type="term" value="P:methylation"/>
    <property type="evidence" value="ECO:0007669"/>
    <property type="project" value="UniProtKB-KW"/>
</dbReference>
<dbReference type="EMBL" id="AP031322">
    <property type="protein sequence ID" value="BFH74580.1"/>
    <property type="molecule type" value="Genomic_DNA"/>
</dbReference>
<dbReference type="InterPro" id="IPR029063">
    <property type="entry name" value="SAM-dependent_MTases_sf"/>
</dbReference>
<sequence>MSSLFDSINAYNIRPFKRMGITVDEELYYGKFVSKFVLSLSPKKVVELGCGNCLITKIIKENLKKGDIIGIDDWKEGEIEKWTKPVKGKVDIVQNLFPLPFRSSSIDLIYTVLYFYNVPKKERKEKIEEINRVLKDDHYLILVDLDIVRNMRKDFPFKEEYFHQDQGIFISIMRKRGDEK</sequence>
<proteinExistence type="predicted"/>